<keyword evidence="2" id="KW-1185">Reference proteome</keyword>
<accession>A0A7J0D698</accession>
<gene>
    <name evidence="1" type="ORF">Acr_00g0000260</name>
</gene>
<sequence length="323" mass="35672">MRSGNAPDASGSAQTSRAPVAEFESSYSLALLCSWHRTHLTHPPLFFIPAGRGSDGWRLSVSSSLVESKKEETLNALAKPIKDSNNSCTSLYKATSRRIVLTGGRQSDKTEEGILDRGKNEARTRVSRFPIDWHSDRSTAIGSPVQKDPVPIIQKTQQGVDAVAPFLEAVKSFFIARFGLIRGEVSLSQRVEMSEEGATLSSLAVICTTFTFSEILFVLESSARTKGKPFDNLTNRGSLSHLTLFREDELHPWLSYPFFESFQAPSNRMGNEVDASDVAQQGTPYSRKGARLRSRQQDMIWTTGVTGKTVHFDNQGIGERHDS</sequence>
<organism evidence="1 2">
    <name type="scientific">Actinidia rufa</name>
    <dbReference type="NCBI Taxonomy" id="165716"/>
    <lineage>
        <taxon>Eukaryota</taxon>
        <taxon>Viridiplantae</taxon>
        <taxon>Streptophyta</taxon>
        <taxon>Embryophyta</taxon>
        <taxon>Tracheophyta</taxon>
        <taxon>Spermatophyta</taxon>
        <taxon>Magnoliopsida</taxon>
        <taxon>eudicotyledons</taxon>
        <taxon>Gunneridae</taxon>
        <taxon>Pentapetalae</taxon>
        <taxon>asterids</taxon>
        <taxon>Ericales</taxon>
        <taxon>Actinidiaceae</taxon>
        <taxon>Actinidia</taxon>
    </lineage>
</organism>
<dbReference type="AlphaFoldDB" id="A0A7J0D698"/>
<evidence type="ECO:0000313" key="2">
    <source>
        <dbReference type="Proteomes" id="UP000585474"/>
    </source>
</evidence>
<protein>
    <submittedName>
        <fullName evidence="1">Uncharacterized protein</fullName>
    </submittedName>
</protein>
<name>A0A7J0D698_9ERIC</name>
<dbReference type="EMBL" id="BJWL01000035">
    <property type="protein sequence ID" value="GFS28134.1"/>
    <property type="molecule type" value="Genomic_DNA"/>
</dbReference>
<comment type="caution">
    <text evidence="1">The sequence shown here is derived from an EMBL/GenBank/DDBJ whole genome shotgun (WGS) entry which is preliminary data.</text>
</comment>
<dbReference type="Proteomes" id="UP000585474">
    <property type="component" value="Unassembled WGS sequence"/>
</dbReference>
<reference evidence="2" key="1">
    <citation type="submission" date="2019-07" db="EMBL/GenBank/DDBJ databases">
        <title>De Novo Assembly of kiwifruit Actinidia rufa.</title>
        <authorList>
            <person name="Sugita-Konishi S."/>
            <person name="Sato K."/>
            <person name="Mori E."/>
            <person name="Abe Y."/>
            <person name="Kisaki G."/>
            <person name="Hamano K."/>
            <person name="Suezawa K."/>
            <person name="Otani M."/>
            <person name="Fukuda T."/>
            <person name="Manabe T."/>
            <person name="Gomi K."/>
            <person name="Tabuchi M."/>
            <person name="Akimitsu K."/>
            <person name="Kataoka I."/>
        </authorList>
    </citation>
    <scope>NUCLEOTIDE SEQUENCE [LARGE SCALE GENOMIC DNA]</scope>
    <source>
        <strain evidence="2">cv. Fuchu</strain>
    </source>
</reference>
<proteinExistence type="predicted"/>
<evidence type="ECO:0000313" key="1">
    <source>
        <dbReference type="EMBL" id="GFS28134.1"/>
    </source>
</evidence>